<evidence type="ECO:0000256" key="1">
    <source>
        <dbReference type="SAM" id="Coils"/>
    </source>
</evidence>
<feature type="domain" description="TROVE" evidence="2">
    <location>
        <begin position="61"/>
        <end position="302"/>
    </location>
</feature>
<keyword evidence="3" id="KW-1185">Reference proteome</keyword>
<dbReference type="PANTHER" id="PTHR44791:SF1">
    <property type="entry name" value="TELOMERASE PROTEIN COMPONENT 1"/>
    <property type="match status" value="1"/>
</dbReference>
<proteinExistence type="predicted"/>
<dbReference type="InterPro" id="IPR027267">
    <property type="entry name" value="AH/BAR_dom_sf"/>
</dbReference>
<dbReference type="GeneID" id="102808057"/>
<keyword evidence="1" id="KW-0175">Coiled coil</keyword>
<feature type="coiled-coil region" evidence="1">
    <location>
        <begin position="212"/>
        <end position="246"/>
    </location>
</feature>
<dbReference type="InterPro" id="IPR008858">
    <property type="entry name" value="TROVE_dom"/>
</dbReference>
<evidence type="ECO:0000313" key="3">
    <source>
        <dbReference type="Proteomes" id="UP000694865"/>
    </source>
</evidence>
<dbReference type="Pfam" id="PF05731">
    <property type="entry name" value="TROVE"/>
    <property type="match status" value="1"/>
</dbReference>
<dbReference type="InterPro" id="IPR037214">
    <property type="entry name" value="TROVE_dom_sf"/>
</dbReference>
<dbReference type="PROSITE" id="PS50988">
    <property type="entry name" value="TROVE"/>
    <property type="match status" value="1"/>
</dbReference>
<evidence type="ECO:0000259" key="2">
    <source>
        <dbReference type="PROSITE" id="PS50988"/>
    </source>
</evidence>
<evidence type="ECO:0000313" key="4">
    <source>
        <dbReference type="RefSeq" id="XP_006817274.1"/>
    </source>
</evidence>
<dbReference type="InterPro" id="IPR052652">
    <property type="entry name" value="Telomerase_Complex_Comp"/>
</dbReference>
<dbReference type="Proteomes" id="UP000694865">
    <property type="component" value="Unplaced"/>
</dbReference>
<accession>A0ABM0MB83</accession>
<sequence length="302" mass="34125">METKNQVSHETKKKTIKAPSPSKLKAYMDYEIPEYDFKVDGDDLEVDIPEFIAPDMDVQMLNLVKPRKEVTIVKTSFVNAVSASLLSSPDFHDRHDNTRLHLMELADKVIMYDPEFILKVGLYARRELNIRSVPNFILALASNRGQCRPFIKKYFNATIRLPSDWIDVAEIYQTLCDKTINFGSLPSALRKAMMIKFPEFDAYQLGNTLDELEELGNTLDELGNTLDELGNTLVELGNTLDEIEELGNILGELGNTMGKLGNTWDELGNTLDDFGNTLDELEELGNTMGKLCNTLEVRQHLG</sequence>
<protein>
    <submittedName>
        <fullName evidence="4">Telomerase protein component 1-like</fullName>
    </submittedName>
</protein>
<dbReference type="SUPFAM" id="SSF140864">
    <property type="entry name" value="TROVE domain-like"/>
    <property type="match status" value="1"/>
</dbReference>
<dbReference type="RefSeq" id="XP_006817274.1">
    <property type="nucleotide sequence ID" value="XM_006817211.1"/>
</dbReference>
<name>A0ABM0MB83_SACKO</name>
<gene>
    <name evidence="4" type="primary">LOC102808057</name>
</gene>
<dbReference type="Gene3D" id="1.20.1270.60">
    <property type="entry name" value="Arfaptin homology (AH) domain/BAR domain"/>
    <property type="match status" value="1"/>
</dbReference>
<dbReference type="PANTHER" id="PTHR44791">
    <property type="entry name" value="TELOMERASE PROTEIN COMPONENT 1 TEP1"/>
    <property type="match status" value="1"/>
</dbReference>
<organism evidence="3 4">
    <name type="scientific">Saccoglossus kowalevskii</name>
    <name type="common">Acorn worm</name>
    <dbReference type="NCBI Taxonomy" id="10224"/>
    <lineage>
        <taxon>Eukaryota</taxon>
        <taxon>Metazoa</taxon>
        <taxon>Hemichordata</taxon>
        <taxon>Enteropneusta</taxon>
        <taxon>Harrimaniidae</taxon>
        <taxon>Saccoglossus</taxon>
    </lineage>
</organism>
<reference evidence="4" key="1">
    <citation type="submission" date="2025-08" db="UniProtKB">
        <authorList>
            <consortium name="RefSeq"/>
        </authorList>
    </citation>
    <scope>IDENTIFICATION</scope>
    <source>
        <tissue evidence="4">Testes</tissue>
    </source>
</reference>